<organism evidence="1 2">
    <name type="scientific">Hohenbuehelia grisea</name>
    <dbReference type="NCBI Taxonomy" id="104357"/>
    <lineage>
        <taxon>Eukaryota</taxon>
        <taxon>Fungi</taxon>
        <taxon>Dikarya</taxon>
        <taxon>Basidiomycota</taxon>
        <taxon>Agaricomycotina</taxon>
        <taxon>Agaricomycetes</taxon>
        <taxon>Agaricomycetidae</taxon>
        <taxon>Agaricales</taxon>
        <taxon>Pleurotineae</taxon>
        <taxon>Pleurotaceae</taxon>
        <taxon>Hohenbuehelia</taxon>
    </lineage>
</organism>
<accession>A0ABR3JAG0</accession>
<dbReference type="Proteomes" id="UP001556367">
    <property type="component" value="Unassembled WGS sequence"/>
</dbReference>
<dbReference type="EMBL" id="JASNQZ010000010">
    <property type="protein sequence ID" value="KAL0952670.1"/>
    <property type="molecule type" value="Genomic_DNA"/>
</dbReference>
<evidence type="ECO:0000313" key="1">
    <source>
        <dbReference type="EMBL" id="KAL0952670.1"/>
    </source>
</evidence>
<proteinExistence type="predicted"/>
<reference evidence="2" key="1">
    <citation type="submission" date="2024-06" db="EMBL/GenBank/DDBJ databases">
        <title>Multi-omics analyses provide insights into the biosynthesis of the anticancer antibiotic pleurotin in Hohenbuehelia grisea.</title>
        <authorList>
            <person name="Weaver J.A."/>
            <person name="Alberti F."/>
        </authorList>
    </citation>
    <scope>NUCLEOTIDE SEQUENCE [LARGE SCALE GENOMIC DNA]</scope>
    <source>
        <strain evidence="2">T-177</strain>
    </source>
</reference>
<sequence length="113" mass="12698">MTFSLKGLKLNFRLEWFRVTSTQGSASKGDYRYYIFPSTAAGTQECQDRQSLPRPRRNSTNLIRQPFPGARLELLSTREYDQGSLKTSQDPTIMVTLVPGKGCILGNLPAEPE</sequence>
<protein>
    <submittedName>
        <fullName evidence="1">Uncharacterized protein</fullName>
    </submittedName>
</protein>
<keyword evidence="2" id="KW-1185">Reference proteome</keyword>
<name>A0ABR3JAG0_9AGAR</name>
<gene>
    <name evidence="1" type="ORF">HGRIS_006913</name>
</gene>
<evidence type="ECO:0000313" key="2">
    <source>
        <dbReference type="Proteomes" id="UP001556367"/>
    </source>
</evidence>
<comment type="caution">
    <text evidence="1">The sequence shown here is derived from an EMBL/GenBank/DDBJ whole genome shotgun (WGS) entry which is preliminary data.</text>
</comment>